<evidence type="ECO:0000313" key="8">
    <source>
        <dbReference type="EMBL" id="GAG95073.1"/>
    </source>
</evidence>
<dbReference type="Gene3D" id="2.10.109.10">
    <property type="entry name" value="Umud Fragment, subunit A"/>
    <property type="match status" value="1"/>
</dbReference>
<keyword evidence="6" id="KW-0742">SOS response</keyword>
<dbReference type="InterPro" id="IPR039418">
    <property type="entry name" value="LexA-like"/>
</dbReference>
<gene>
    <name evidence="8" type="ORF">S01H4_44926</name>
</gene>
<comment type="caution">
    <text evidence="8">The sequence shown here is derived from an EMBL/GenBank/DDBJ whole genome shotgun (WGS) entry which is preliminary data.</text>
</comment>
<organism evidence="8">
    <name type="scientific">marine sediment metagenome</name>
    <dbReference type="NCBI Taxonomy" id="412755"/>
    <lineage>
        <taxon>unclassified sequences</taxon>
        <taxon>metagenomes</taxon>
        <taxon>ecological metagenomes</taxon>
    </lineage>
</organism>
<dbReference type="GO" id="GO:0006281">
    <property type="term" value="P:DNA repair"/>
    <property type="evidence" value="ECO:0007669"/>
    <property type="project" value="UniProtKB-KW"/>
</dbReference>
<dbReference type="PANTHER" id="PTHR33516">
    <property type="entry name" value="LEXA REPRESSOR"/>
    <property type="match status" value="1"/>
</dbReference>
<keyword evidence="3" id="KW-0378">Hydrolase</keyword>
<dbReference type="InterPro" id="IPR050077">
    <property type="entry name" value="LexA_repressor"/>
</dbReference>
<dbReference type="InterPro" id="IPR036286">
    <property type="entry name" value="LexA/Signal_pep-like_sf"/>
</dbReference>
<dbReference type="GO" id="GO:0016787">
    <property type="term" value="F:hydrolase activity"/>
    <property type="evidence" value="ECO:0007669"/>
    <property type="project" value="UniProtKB-KW"/>
</dbReference>
<dbReference type="GO" id="GO:0006355">
    <property type="term" value="P:regulation of DNA-templated transcription"/>
    <property type="evidence" value="ECO:0007669"/>
    <property type="project" value="InterPro"/>
</dbReference>
<dbReference type="PANTHER" id="PTHR33516:SF2">
    <property type="entry name" value="LEXA REPRESSOR-RELATED"/>
    <property type="match status" value="1"/>
</dbReference>
<protein>
    <recommendedName>
        <fullName evidence="7">Peptidase S24/S26A/S26B/S26C domain-containing protein</fullName>
    </recommendedName>
</protein>
<accession>X1CFN5</accession>
<reference evidence="8" key="1">
    <citation type="journal article" date="2014" name="Front. Microbiol.">
        <title>High frequency of phylogenetically diverse reductive dehalogenase-homologous genes in deep subseafloor sedimentary metagenomes.</title>
        <authorList>
            <person name="Kawai M."/>
            <person name="Futagami T."/>
            <person name="Toyoda A."/>
            <person name="Takaki Y."/>
            <person name="Nishi S."/>
            <person name="Hori S."/>
            <person name="Arai W."/>
            <person name="Tsubouchi T."/>
            <person name="Morono Y."/>
            <person name="Uchiyama I."/>
            <person name="Ito T."/>
            <person name="Fujiyama A."/>
            <person name="Inagaki F."/>
            <person name="Takami H."/>
        </authorList>
    </citation>
    <scope>NUCLEOTIDE SEQUENCE</scope>
    <source>
        <strain evidence="8">Expedition CK06-06</strain>
    </source>
</reference>
<sequence>MVEEGIMEGDYVVVRPQPAAEQGEIVVALIGDEATVKKFKRKGKSIKLFPANPFYSPIEVTEDVTIVGKVIGIIRYY</sequence>
<evidence type="ECO:0000259" key="7">
    <source>
        <dbReference type="Pfam" id="PF00717"/>
    </source>
</evidence>
<dbReference type="SUPFAM" id="SSF51306">
    <property type="entry name" value="LexA/Signal peptidase"/>
    <property type="match status" value="1"/>
</dbReference>
<comment type="similarity">
    <text evidence="1">Belongs to the peptidase S24 family.</text>
</comment>
<dbReference type="PRINTS" id="PR00726">
    <property type="entry name" value="LEXASERPTASE"/>
</dbReference>
<dbReference type="GO" id="GO:0003677">
    <property type="term" value="F:DNA binding"/>
    <property type="evidence" value="ECO:0007669"/>
    <property type="project" value="InterPro"/>
</dbReference>
<evidence type="ECO:0000256" key="5">
    <source>
        <dbReference type="ARBA" id="ARBA00023204"/>
    </source>
</evidence>
<evidence type="ECO:0000256" key="4">
    <source>
        <dbReference type="ARBA" id="ARBA00022813"/>
    </source>
</evidence>
<feature type="domain" description="Peptidase S24/S26A/S26B/S26C" evidence="7">
    <location>
        <begin position="1"/>
        <end position="71"/>
    </location>
</feature>
<dbReference type="CDD" id="cd06529">
    <property type="entry name" value="S24_LexA-like"/>
    <property type="match status" value="1"/>
</dbReference>
<evidence type="ECO:0000256" key="6">
    <source>
        <dbReference type="ARBA" id="ARBA00023236"/>
    </source>
</evidence>
<dbReference type="InterPro" id="IPR015927">
    <property type="entry name" value="Peptidase_S24_S26A/B/C"/>
</dbReference>
<name>X1CFN5_9ZZZZ</name>
<keyword evidence="4" id="KW-0068">Autocatalytic cleavage</keyword>
<dbReference type="GO" id="GO:0009432">
    <property type="term" value="P:SOS response"/>
    <property type="evidence" value="ECO:0007669"/>
    <property type="project" value="UniProtKB-KW"/>
</dbReference>
<evidence type="ECO:0000256" key="1">
    <source>
        <dbReference type="ARBA" id="ARBA00007484"/>
    </source>
</evidence>
<proteinExistence type="inferred from homology"/>
<dbReference type="AlphaFoldDB" id="X1CFN5"/>
<keyword evidence="2" id="KW-0227">DNA damage</keyword>
<evidence type="ECO:0000256" key="2">
    <source>
        <dbReference type="ARBA" id="ARBA00022763"/>
    </source>
</evidence>
<dbReference type="InterPro" id="IPR006197">
    <property type="entry name" value="Peptidase_S24_LexA"/>
</dbReference>
<evidence type="ECO:0000256" key="3">
    <source>
        <dbReference type="ARBA" id="ARBA00022801"/>
    </source>
</evidence>
<dbReference type="EMBL" id="BART01024964">
    <property type="protein sequence ID" value="GAG95073.1"/>
    <property type="molecule type" value="Genomic_DNA"/>
</dbReference>
<dbReference type="Pfam" id="PF00717">
    <property type="entry name" value="Peptidase_S24"/>
    <property type="match status" value="1"/>
</dbReference>
<keyword evidence="5" id="KW-0234">DNA repair</keyword>